<accession>A0A840UCA0</accession>
<dbReference type="PANTHER" id="PTHR43689">
    <property type="entry name" value="HYDROLASE"/>
    <property type="match status" value="1"/>
</dbReference>
<dbReference type="SUPFAM" id="SSF53474">
    <property type="entry name" value="alpha/beta-Hydrolases"/>
    <property type="match status" value="1"/>
</dbReference>
<reference evidence="2 3" key="1">
    <citation type="submission" date="2020-08" db="EMBL/GenBank/DDBJ databases">
        <title>Genomic Encyclopedia of Type Strains, Phase IV (KMG-IV): sequencing the most valuable type-strain genomes for metagenomic binning, comparative biology and taxonomic classification.</title>
        <authorList>
            <person name="Goeker M."/>
        </authorList>
    </citation>
    <scope>NUCLEOTIDE SEQUENCE [LARGE SCALE GENOMIC DNA]</scope>
    <source>
        <strain evidence="2 3">DSM 22359</strain>
    </source>
</reference>
<proteinExistence type="predicted"/>
<dbReference type="InterPro" id="IPR000073">
    <property type="entry name" value="AB_hydrolase_1"/>
</dbReference>
<dbReference type="Gene3D" id="3.40.50.1820">
    <property type="entry name" value="alpha/beta hydrolase"/>
    <property type="match status" value="1"/>
</dbReference>
<comment type="caution">
    <text evidence="2">The sequence shown here is derived from an EMBL/GenBank/DDBJ whole genome shotgun (WGS) entry which is preliminary data.</text>
</comment>
<evidence type="ECO:0000259" key="1">
    <source>
        <dbReference type="Pfam" id="PF00561"/>
    </source>
</evidence>
<organism evidence="2 3">
    <name type="scientific">Marinobacter oulmenensis</name>
    <dbReference type="NCBI Taxonomy" id="643747"/>
    <lineage>
        <taxon>Bacteria</taxon>
        <taxon>Pseudomonadati</taxon>
        <taxon>Pseudomonadota</taxon>
        <taxon>Gammaproteobacteria</taxon>
        <taxon>Pseudomonadales</taxon>
        <taxon>Marinobacteraceae</taxon>
        <taxon>Marinobacter</taxon>
    </lineage>
</organism>
<dbReference type="RefSeq" id="WP_183704201.1">
    <property type="nucleotide sequence ID" value="NZ_JACHFE010000005.1"/>
</dbReference>
<dbReference type="PANTHER" id="PTHR43689:SF8">
    <property type="entry name" value="ALPHA_BETA-HYDROLASES SUPERFAMILY PROTEIN"/>
    <property type="match status" value="1"/>
</dbReference>
<evidence type="ECO:0000313" key="3">
    <source>
        <dbReference type="Proteomes" id="UP000591735"/>
    </source>
</evidence>
<dbReference type="PRINTS" id="PR00111">
    <property type="entry name" value="ABHYDROLASE"/>
</dbReference>
<protein>
    <submittedName>
        <fullName evidence="2">Pimeloyl-ACP methyl ester carboxylesterase</fullName>
    </submittedName>
</protein>
<sequence length="263" mass="28633">MTEVAIDDSRIRTSRGEVFARRWSPKSAAGAPIVLLHDSLGCVALWRDFPEALARSLGRGVIAYDRPGYGESTPHEGRQQPSFIDDEPGQAFAAVLDHFGIGDFVVLGHSVGGGMAAAVAAAFPERCLGLVTEAAQAYVEERTRQGIREAEQGFADPEQMARLARYHGEKADWVLRAWVDTWHSKAFDHWSLDDTLVRVSCPVLAMHGDQDEFGSAGQPERIASLSAGPAEIRILPACGHVPHREQPDVVLSEVARFLDRIGA</sequence>
<dbReference type="Proteomes" id="UP000591735">
    <property type="component" value="Unassembled WGS sequence"/>
</dbReference>
<feature type="domain" description="AB hydrolase-1" evidence="1">
    <location>
        <begin position="32"/>
        <end position="243"/>
    </location>
</feature>
<dbReference type="Pfam" id="PF00561">
    <property type="entry name" value="Abhydrolase_1"/>
    <property type="match status" value="1"/>
</dbReference>
<evidence type="ECO:0000313" key="2">
    <source>
        <dbReference type="EMBL" id="MBB5321823.1"/>
    </source>
</evidence>
<gene>
    <name evidence="2" type="ORF">HNR38_002317</name>
</gene>
<dbReference type="AlphaFoldDB" id="A0A840UCA0"/>
<name>A0A840UCA0_9GAMM</name>
<dbReference type="EMBL" id="JACHFE010000005">
    <property type="protein sequence ID" value="MBB5321823.1"/>
    <property type="molecule type" value="Genomic_DNA"/>
</dbReference>
<keyword evidence="3" id="KW-1185">Reference proteome</keyword>
<dbReference type="InterPro" id="IPR029058">
    <property type="entry name" value="AB_hydrolase_fold"/>
</dbReference>